<dbReference type="Proteomes" id="UP001144280">
    <property type="component" value="Unassembled WGS sequence"/>
</dbReference>
<evidence type="ECO:0008006" key="3">
    <source>
        <dbReference type="Google" id="ProtNLM"/>
    </source>
</evidence>
<organism evidence="1 2">
    <name type="scientific">Phytohabitans aurantiacus</name>
    <dbReference type="NCBI Taxonomy" id="3016789"/>
    <lineage>
        <taxon>Bacteria</taxon>
        <taxon>Bacillati</taxon>
        <taxon>Actinomycetota</taxon>
        <taxon>Actinomycetes</taxon>
        <taxon>Micromonosporales</taxon>
        <taxon>Micromonosporaceae</taxon>
    </lineage>
</organism>
<accession>A0ABQ5RAX9</accession>
<proteinExistence type="predicted"/>
<dbReference type="Gene3D" id="1.10.1740.10">
    <property type="match status" value="1"/>
</dbReference>
<evidence type="ECO:0000313" key="1">
    <source>
        <dbReference type="EMBL" id="GLI03568.1"/>
    </source>
</evidence>
<reference evidence="1" key="1">
    <citation type="submission" date="2022-12" db="EMBL/GenBank/DDBJ databases">
        <title>New Phytohabitans aurantiacus sp. RD004123 nov., an actinomycete isolated from soil.</title>
        <authorList>
            <person name="Triningsih D.W."/>
            <person name="Harunari E."/>
            <person name="Igarashi Y."/>
        </authorList>
    </citation>
    <scope>NUCLEOTIDE SEQUENCE</scope>
    <source>
        <strain evidence="1">RD004123</strain>
    </source>
</reference>
<name>A0ABQ5RAX9_9ACTN</name>
<protein>
    <recommendedName>
        <fullName evidence="3">RNA polymerase sigma-70 region 2 domain-containing protein</fullName>
    </recommendedName>
</protein>
<dbReference type="SUPFAM" id="SSF88946">
    <property type="entry name" value="Sigma2 domain of RNA polymerase sigma factors"/>
    <property type="match status" value="1"/>
</dbReference>
<keyword evidence="2" id="KW-1185">Reference proteome</keyword>
<dbReference type="RefSeq" id="WP_281905885.1">
    <property type="nucleotide sequence ID" value="NZ_BSDI01000089.1"/>
</dbReference>
<gene>
    <name evidence="1" type="ORF">Pa4123_88460</name>
</gene>
<dbReference type="EMBL" id="BSDI01000089">
    <property type="protein sequence ID" value="GLI03568.1"/>
    <property type="molecule type" value="Genomic_DNA"/>
</dbReference>
<comment type="caution">
    <text evidence="1">The sequence shown here is derived from an EMBL/GenBank/DDBJ whole genome shotgun (WGS) entry which is preliminary data.</text>
</comment>
<sequence>MQPRRRPPTTEDVLCGLVSLTAAGDPVAFAALYDALLGEVELIVRRQLANGAEAARVIRSVFVTVWRDAAVCESGAETVRRWVLRLAARLAAERICAGGAFRARYAAEDRVVACELRALLALAETPELAIPSGGLKSQTGDTPCPVLGSRGTSAYVAGEDQ</sequence>
<evidence type="ECO:0000313" key="2">
    <source>
        <dbReference type="Proteomes" id="UP001144280"/>
    </source>
</evidence>
<dbReference type="InterPro" id="IPR013325">
    <property type="entry name" value="RNA_pol_sigma_r2"/>
</dbReference>